<evidence type="ECO:0000313" key="2">
    <source>
        <dbReference type="EMBL" id="MBP1901753.1"/>
    </source>
</evidence>
<dbReference type="Proteomes" id="UP000770586">
    <property type="component" value="Unassembled WGS sequence"/>
</dbReference>
<gene>
    <name evidence="2" type="ORF">J2744_001429</name>
</gene>
<reference evidence="2 3" key="1">
    <citation type="submission" date="2021-03" db="EMBL/GenBank/DDBJ databases">
        <title>Genomic Encyclopedia of Type Strains, Phase IV (KMG-IV): sequencing the most valuable type-strain genomes for metagenomic binning, comparative biology and taxonomic classification.</title>
        <authorList>
            <person name="Goeker M."/>
        </authorList>
    </citation>
    <scope>NUCLEOTIDE SEQUENCE [LARGE SCALE GENOMIC DNA]</scope>
    <source>
        <strain evidence="2 3">DSM 12287</strain>
    </source>
</reference>
<dbReference type="OrthoDB" id="203899at2157"/>
<keyword evidence="1" id="KW-0175">Coiled coil</keyword>
<keyword evidence="3" id="KW-1185">Reference proteome</keyword>
<dbReference type="SUPFAM" id="SSF158622">
    <property type="entry name" value="YheA/YmcA-like"/>
    <property type="match status" value="1"/>
</dbReference>
<dbReference type="InterPro" id="IPR010368">
    <property type="entry name" value="Com_YlbF"/>
</dbReference>
<dbReference type="EMBL" id="JAGGKE010000004">
    <property type="protein sequence ID" value="MBP1901753.1"/>
    <property type="molecule type" value="Genomic_DNA"/>
</dbReference>
<sequence>MSEAVSETTAVEESLQTFIETLRDSATYQQFVDANEQLEADEEAKSLLEAYQEKQQELQADEFDSSIMSKLQELQSEVSNNDTIQQHRAAQEELAALLEETNDVISEQIRQEFAQSLGGGCC</sequence>
<organism evidence="2 3">
    <name type="scientific">Halorubrum trapanicum</name>
    <dbReference type="NCBI Taxonomy" id="29284"/>
    <lineage>
        <taxon>Archaea</taxon>
        <taxon>Methanobacteriati</taxon>
        <taxon>Methanobacteriota</taxon>
        <taxon>Stenosarchaea group</taxon>
        <taxon>Halobacteria</taxon>
        <taxon>Halobacteriales</taxon>
        <taxon>Haloferacaceae</taxon>
        <taxon>Halorubrum</taxon>
    </lineage>
</organism>
<dbReference type="Gene3D" id="1.20.1500.10">
    <property type="entry name" value="YheA/YmcA-like"/>
    <property type="match status" value="1"/>
</dbReference>
<accession>A0A8J7RCZ4</accession>
<dbReference type="AlphaFoldDB" id="A0A8J7RCZ4"/>
<feature type="coiled-coil region" evidence="1">
    <location>
        <begin position="37"/>
        <end position="107"/>
    </location>
</feature>
<comment type="caution">
    <text evidence="2">The sequence shown here is derived from an EMBL/GenBank/DDBJ whole genome shotgun (WGS) entry which is preliminary data.</text>
</comment>
<evidence type="ECO:0000256" key="1">
    <source>
        <dbReference type="SAM" id="Coils"/>
    </source>
</evidence>
<protein>
    <submittedName>
        <fullName evidence="2">Cell fate (Sporulation/competence/biofilm development) regulator YlbF (YheA/YmcA/DUF963 family)</fullName>
    </submittedName>
</protein>
<dbReference type="InterPro" id="IPR023378">
    <property type="entry name" value="YheA/YmcA-like_dom_sf"/>
</dbReference>
<dbReference type="Pfam" id="PF06133">
    <property type="entry name" value="Com_YlbF"/>
    <property type="match status" value="1"/>
</dbReference>
<name>A0A8J7RCZ4_9EURY</name>
<dbReference type="NCBIfam" id="NF041416">
    <property type="entry name" value="halo_CC_star_2"/>
    <property type="match status" value="1"/>
</dbReference>
<dbReference type="RefSeq" id="WP_209546069.1">
    <property type="nucleotide sequence ID" value="NZ_BAAADX010000022.1"/>
</dbReference>
<evidence type="ECO:0000313" key="3">
    <source>
        <dbReference type="Proteomes" id="UP000770586"/>
    </source>
</evidence>
<proteinExistence type="predicted"/>